<dbReference type="PANTHER" id="PTHR43199:SF1">
    <property type="entry name" value="GLUTATHIONE HYDROLASE PROENZYME"/>
    <property type="match status" value="1"/>
</dbReference>
<keyword evidence="10" id="KW-0732">Signal</keyword>
<evidence type="ECO:0000256" key="8">
    <source>
        <dbReference type="ARBA" id="ARBA00047417"/>
    </source>
</evidence>
<comment type="catalytic activity">
    <reaction evidence="1 9">
        <text>an S-substituted glutathione + H2O = an S-substituted L-cysteinylglycine + L-glutamate</text>
        <dbReference type="Rhea" id="RHEA:59468"/>
        <dbReference type="ChEBI" id="CHEBI:15377"/>
        <dbReference type="ChEBI" id="CHEBI:29985"/>
        <dbReference type="ChEBI" id="CHEBI:90779"/>
        <dbReference type="ChEBI" id="CHEBI:143103"/>
        <dbReference type="EC" id="3.4.19.13"/>
    </reaction>
</comment>
<dbReference type="Gene3D" id="3.60.20.40">
    <property type="match status" value="1"/>
</dbReference>
<dbReference type="SUPFAM" id="SSF56235">
    <property type="entry name" value="N-terminal nucleophile aminohydrolases (Ntn hydrolases)"/>
    <property type="match status" value="1"/>
</dbReference>
<dbReference type="InterPro" id="IPR043137">
    <property type="entry name" value="GGT_ssub_C"/>
</dbReference>
<dbReference type="PANTHER" id="PTHR43199">
    <property type="entry name" value="GLUTATHIONE HYDROLASE"/>
    <property type="match status" value="1"/>
</dbReference>
<evidence type="ECO:0000256" key="10">
    <source>
        <dbReference type="SAM" id="SignalP"/>
    </source>
</evidence>
<gene>
    <name evidence="11" type="primary">ggt</name>
    <name evidence="11" type="ORF">ACFOFO_03455</name>
</gene>
<accession>A0ABV7EYG9</accession>
<evidence type="ECO:0000256" key="4">
    <source>
        <dbReference type="ARBA" id="ARBA00022679"/>
    </source>
</evidence>
<evidence type="ECO:0000256" key="3">
    <source>
        <dbReference type="ARBA" id="ARBA00009381"/>
    </source>
</evidence>
<sequence>MTSTKLTALAFAAVLVAGCATNPPTAAPGFQYQVPGSAYKASNVPAGYTEKAGWTAKKFMVAAANPLAVDAGYQVLKAGGSAVDAAIATQLVLTLVEPQSSGIGGGAFMMHFDGSTVKAFDGRETAPASATDKLFQTANGKAMPFYEGVVGGRSVGAPGVLRMLELAHQQYGKLNWASLFAPAIKLAEDGFALSPILYKTLQDEKYLKTDAGAAAYFYQPDGQPKAVGTILKNPDYAKALREIAAGGADAFYKGRIAKDIETKVKSHPTNPGGLTAQDIAGYQAKQRAPICSDYKAWTVCGMPPPSSGGIAIAQMLGMLETKDIRAYAPQNGALSAGGVHLFSEVGRLAYADRGRYVADTDFVPLPGNSAQPLLDKQYLAARAALITDTSMGVAQAGQPPAMKLAWGKDTSPELPSTSHMAIVDGDGHAVSMTTTVEDIFGSRLMVDGFILNNELTDFSFDSVDANGPIANRVQPNKRPRSSMAPTLVFDKGTKNLVMVIGSPGGSAIINYVAKVLVGTMDWGLNLQQAISLPNIGSRNGPTELEQGRVSPALIDALKAKGHNVRVMELPSGLHGLMRIQVHGEEIWFGGADPRKEGIAMGD</sequence>
<dbReference type="EC" id="3.4.19.13" evidence="9"/>
<dbReference type="Proteomes" id="UP001595530">
    <property type="component" value="Unassembled WGS sequence"/>
</dbReference>
<keyword evidence="12" id="KW-1185">Reference proteome</keyword>
<proteinExistence type="inferred from homology"/>
<dbReference type="InterPro" id="IPR000101">
    <property type="entry name" value="GGT_peptidase"/>
</dbReference>
<reference evidence="12" key="1">
    <citation type="journal article" date="2019" name="Int. J. Syst. Evol. Microbiol.">
        <title>The Global Catalogue of Microorganisms (GCM) 10K type strain sequencing project: providing services to taxonomists for standard genome sequencing and annotation.</title>
        <authorList>
            <consortium name="The Broad Institute Genomics Platform"/>
            <consortium name="The Broad Institute Genome Sequencing Center for Infectious Disease"/>
            <person name="Wu L."/>
            <person name="Ma J."/>
        </authorList>
    </citation>
    <scope>NUCLEOTIDE SEQUENCE [LARGE SCALE GENOMIC DNA]</scope>
    <source>
        <strain evidence="12">KCTC 42986</strain>
    </source>
</reference>
<dbReference type="InterPro" id="IPR029055">
    <property type="entry name" value="Ntn_hydrolases_N"/>
</dbReference>
<evidence type="ECO:0000256" key="9">
    <source>
        <dbReference type="RuleBase" id="RU368036"/>
    </source>
</evidence>
<comment type="PTM">
    <text evidence="9">Cleaved by autocatalysis into a large and a small subunit.</text>
</comment>
<keyword evidence="5 9" id="KW-0378">Hydrolase</keyword>
<protein>
    <recommendedName>
        <fullName evidence="9">Glutathione hydrolase proenzyme</fullName>
        <ecNumber evidence="9">2.3.2.2</ecNumber>
        <ecNumber evidence="9">3.4.19.13</ecNumber>
    </recommendedName>
    <component>
        <recommendedName>
            <fullName evidence="9">Glutathione hydrolase large chain</fullName>
        </recommendedName>
    </component>
    <component>
        <recommendedName>
            <fullName evidence="9">Glutathione hydrolase small chain</fullName>
        </recommendedName>
    </component>
</protein>
<dbReference type="PROSITE" id="PS51257">
    <property type="entry name" value="PROKAR_LIPOPROTEIN"/>
    <property type="match status" value="1"/>
</dbReference>
<evidence type="ECO:0000256" key="6">
    <source>
        <dbReference type="ARBA" id="ARBA00023145"/>
    </source>
</evidence>
<comment type="subunit">
    <text evidence="9">This enzyme consists of two polypeptide chains, which are synthesized in precursor form from a single polypeptide.</text>
</comment>
<name>A0ABV7EYG9_9BURK</name>
<comment type="caution">
    <text evidence="11">The sequence shown here is derived from an EMBL/GenBank/DDBJ whole genome shotgun (WGS) entry which is preliminary data.</text>
</comment>
<keyword evidence="4 9" id="KW-0808">Transferase</keyword>
<evidence type="ECO:0000256" key="1">
    <source>
        <dbReference type="ARBA" id="ARBA00001049"/>
    </source>
</evidence>
<keyword evidence="7 9" id="KW-0012">Acyltransferase</keyword>
<feature type="signal peptide" evidence="10">
    <location>
        <begin position="1"/>
        <end position="26"/>
    </location>
</feature>
<keyword evidence="6 9" id="KW-0865">Zymogen</keyword>
<evidence type="ECO:0000313" key="11">
    <source>
        <dbReference type="EMBL" id="MFC3107024.1"/>
    </source>
</evidence>
<dbReference type="RefSeq" id="WP_390330854.1">
    <property type="nucleotide sequence ID" value="NZ_JBHRTP010000008.1"/>
</dbReference>
<dbReference type="Pfam" id="PF01019">
    <property type="entry name" value="G_glu_transpept"/>
    <property type="match status" value="1"/>
</dbReference>
<feature type="chain" id="PRO_5047263460" description="Glutathione hydrolase proenzyme" evidence="10">
    <location>
        <begin position="27"/>
        <end position="602"/>
    </location>
</feature>
<evidence type="ECO:0000313" key="12">
    <source>
        <dbReference type="Proteomes" id="UP001595530"/>
    </source>
</evidence>
<organism evidence="11 12">
    <name type="scientific">Undibacterium arcticum</name>
    <dbReference type="NCBI Taxonomy" id="1762892"/>
    <lineage>
        <taxon>Bacteria</taxon>
        <taxon>Pseudomonadati</taxon>
        <taxon>Pseudomonadota</taxon>
        <taxon>Betaproteobacteria</taxon>
        <taxon>Burkholderiales</taxon>
        <taxon>Oxalobacteraceae</taxon>
        <taxon>Undibacterium</taxon>
    </lineage>
</organism>
<evidence type="ECO:0000256" key="2">
    <source>
        <dbReference type="ARBA" id="ARBA00001089"/>
    </source>
</evidence>
<comment type="catalytic activity">
    <reaction evidence="8 9">
        <text>an N-terminal (5-L-glutamyl)-[peptide] + an alpha-amino acid = 5-L-glutamyl amino acid + an N-terminal L-alpha-aminoacyl-[peptide]</text>
        <dbReference type="Rhea" id="RHEA:23904"/>
        <dbReference type="Rhea" id="RHEA-COMP:9780"/>
        <dbReference type="Rhea" id="RHEA-COMP:9795"/>
        <dbReference type="ChEBI" id="CHEBI:77644"/>
        <dbReference type="ChEBI" id="CHEBI:78597"/>
        <dbReference type="ChEBI" id="CHEBI:78599"/>
        <dbReference type="ChEBI" id="CHEBI:78608"/>
        <dbReference type="EC" id="2.3.2.2"/>
    </reaction>
</comment>
<comment type="pathway">
    <text evidence="9">Sulfur metabolism; glutathione metabolism.</text>
</comment>
<dbReference type="EMBL" id="JBHRTP010000008">
    <property type="protein sequence ID" value="MFC3107024.1"/>
    <property type="molecule type" value="Genomic_DNA"/>
</dbReference>
<dbReference type="InterPro" id="IPR051792">
    <property type="entry name" value="GGT_bact"/>
</dbReference>
<dbReference type="Gene3D" id="1.10.246.130">
    <property type="match status" value="1"/>
</dbReference>
<comment type="similarity">
    <text evidence="3 9">Belongs to the gamma-glutamyltransferase family.</text>
</comment>
<comment type="catalytic activity">
    <reaction evidence="2 9">
        <text>glutathione + H2O = L-cysteinylglycine + L-glutamate</text>
        <dbReference type="Rhea" id="RHEA:28807"/>
        <dbReference type="ChEBI" id="CHEBI:15377"/>
        <dbReference type="ChEBI" id="CHEBI:29985"/>
        <dbReference type="ChEBI" id="CHEBI:57925"/>
        <dbReference type="ChEBI" id="CHEBI:61694"/>
        <dbReference type="EC" id="3.4.19.13"/>
    </reaction>
</comment>
<dbReference type="NCBIfam" id="TIGR00066">
    <property type="entry name" value="g_glut_trans"/>
    <property type="match status" value="1"/>
</dbReference>
<evidence type="ECO:0000256" key="5">
    <source>
        <dbReference type="ARBA" id="ARBA00022801"/>
    </source>
</evidence>
<keyword evidence="9" id="KW-0317">Glutathione biosynthesis</keyword>
<dbReference type="GO" id="GO:0103068">
    <property type="term" value="F:leukotriene C4 gamma-glutamyl transferase activity"/>
    <property type="evidence" value="ECO:0007669"/>
    <property type="project" value="UniProtKB-EC"/>
</dbReference>
<dbReference type="EC" id="2.3.2.2" evidence="9"/>
<dbReference type="PRINTS" id="PR01210">
    <property type="entry name" value="GGTRANSPTASE"/>
</dbReference>
<evidence type="ECO:0000256" key="7">
    <source>
        <dbReference type="ARBA" id="ARBA00023315"/>
    </source>
</evidence>
<dbReference type="InterPro" id="IPR043138">
    <property type="entry name" value="GGT_lsub"/>
</dbReference>